<keyword evidence="7" id="KW-0479">Metal-binding</keyword>
<keyword evidence="14" id="KW-0342">GTP-binding</keyword>
<evidence type="ECO:0000256" key="5">
    <source>
        <dbReference type="ARBA" id="ARBA00022640"/>
    </source>
</evidence>
<keyword evidence="6 18" id="KW-0812">Transmembrane</keyword>
<dbReference type="AlphaFoldDB" id="B0ENG9"/>
<dbReference type="InterPro" id="IPR006703">
    <property type="entry name" value="G_AIG1"/>
</dbReference>
<dbReference type="PANTHER" id="PTHR10903">
    <property type="entry name" value="GTPASE, IMAP FAMILY MEMBER-RELATED"/>
    <property type="match status" value="1"/>
</dbReference>
<dbReference type="EMBL" id="DS550096">
    <property type="protein sequence ID" value="EDR23925.1"/>
    <property type="molecule type" value="Genomic_DNA"/>
</dbReference>
<evidence type="ECO:0000256" key="7">
    <source>
        <dbReference type="ARBA" id="ARBA00022723"/>
    </source>
</evidence>
<evidence type="ECO:0000256" key="18">
    <source>
        <dbReference type="SAM" id="Phobius"/>
    </source>
</evidence>
<dbReference type="KEGG" id="edi:EDI_176320"/>
<reference evidence="21" key="1">
    <citation type="submission" date="2007-12" db="EMBL/GenBank/DDBJ databases">
        <title>Annotation of Entamoeba dispar SAW760.</title>
        <authorList>
            <person name="Lorenzi H."/>
            <person name="Inman J."/>
            <person name="Schobel S."/>
            <person name="Amedeo P."/>
            <person name="Caler E."/>
        </authorList>
    </citation>
    <scope>NUCLEOTIDE SEQUENCE [LARGE SCALE GENOMIC DNA]</scope>
    <source>
        <strain evidence="21">ATCC PRA-260 / SAW760</strain>
    </source>
</reference>
<keyword evidence="9" id="KW-0378">Hydrolase</keyword>
<dbReference type="RefSeq" id="XP_001739687.1">
    <property type="nucleotide sequence ID" value="XM_001739635.1"/>
</dbReference>
<keyword evidence="12" id="KW-0653">Protein transport</keyword>
<evidence type="ECO:0000256" key="1">
    <source>
        <dbReference type="ARBA" id="ARBA00001946"/>
    </source>
</evidence>
<dbReference type="Gene3D" id="3.40.50.300">
    <property type="entry name" value="P-loop containing nucleotide triphosphate hydrolases"/>
    <property type="match status" value="1"/>
</dbReference>
<evidence type="ECO:0000256" key="4">
    <source>
        <dbReference type="ARBA" id="ARBA00022528"/>
    </source>
</evidence>
<feature type="transmembrane region" description="Helical" evidence="18">
    <location>
        <begin position="402"/>
        <end position="425"/>
    </location>
</feature>
<dbReference type="GO" id="GO:0015031">
    <property type="term" value="P:protein transport"/>
    <property type="evidence" value="ECO:0007669"/>
    <property type="project" value="UniProtKB-KW"/>
</dbReference>
<evidence type="ECO:0000256" key="2">
    <source>
        <dbReference type="ARBA" id="ARBA00004167"/>
    </source>
</evidence>
<keyword evidence="10" id="KW-1002">Plastid outer membrane</keyword>
<dbReference type="GO" id="GO:0016020">
    <property type="term" value="C:membrane"/>
    <property type="evidence" value="ECO:0007669"/>
    <property type="project" value="UniProtKB-SubCell"/>
</dbReference>
<evidence type="ECO:0000259" key="19">
    <source>
        <dbReference type="PROSITE" id="PS51720"/>
    </source>
</evidence>
<dbReference type="GO" id="GO:0046872">
    <property type="term" value="F:metal ion binding"/>
    <property type="evidence" value="ECO:0007669"/>
    <property type="project" value="UniProtKB-KW"/>
</dbReference>
<dbReference type="eggNOG" id="ENOG502R7PE">
    <property type="taxonomic scope" value="Eukaryota"/>
</dbReference>
<keyword evidence="15 18" id="KW-0472">Membrane</keyword>
<dbReference type="FunFam" id="3.40.50.300:FF:001252">
    <property type="entry name" value="AIG1 family protein"/>
    <property type="match status" value="1"/>
</dbReference>
<dbReference type="OrthoDB" id="8954335at2759"/>
<sequence length="442" mass="49892">MLFLLFSIHKELQKNEWARGLESIGAGEVSNLISGYKKIVYKEKVETKKTEIKSTKLLIVGLTGDGKSSLGNFILKKNTFKVSDDPKSVTKKAIGEFVEDDRSNIFVVDTPGLQDSDGFDNEGIQKIIDFVKATGLQGIILTLNFNVDRFSANTQQVVKTVCDSFPIKDFWKHVCIVWTKCYCHFSKKKLEKAKKAKNKFKGELIEFIKQKMGQMKTLIFQYDDDDDDDSNDNTRSEEEREKIIEWARGLESISEEEVSNLISEYKEIVYEEKVETKIIEKTEYSITYETKTYRRGNKVMYTGEVEEGEWGVINSVTKTEKLYNEEEENNKIEMRVEEIEKRKEEFKRRQEEIRKLEKKKKIRKVVGVVSLAAGGVALGIATGGIGLIAVAAGAAAGVGVGAGAGAVKTVGLGVQIVTSVGYFLARRRFLKNLVNKLKDKNH</sequence>
<dbReference type="Proteomes" id="UP000008076">
    <property type="component" value="Unassembled WGS sequence"/>
</dbReference>
<dbReference type="VEuPathDB" id="AmoebaDB:EDI_176320"/>
<dbReference type="PROSITE" id="PS51720">
    <property type="entry name" value="G_AIG1"/>
    <property type="match status" value="1"/>
</dbReference>
<keyword evidence="13 18" id="KW-1133">Transmembrane helix</keyword>
<evidence type="ECO:0000313" key="20">
    <source>
        <dbReference type="EMBL" id="EDR23925.1"/>
    </source>
</evidence>
<keyword evidence="4" id="KW-0150">Chloroplast</keyword>
<dbReference type="GO" id="GO:0005525">
    <property type="term" value="F:GTP binding"/>
    <property type="evidence" value="ECO:0007669"/>
    <property type="project" value="UniProtKB-KW"/>
</dbReference>
<dbReference type="GeneID" id="5884831"/>
<comment type="subcellular location">
    <subcellularLocation>
        <location evidence="2">Membrane</location>
        <topology evidence="2">Single-pass membrane protein</topology>
    </subcellularLocation>
    <subcellularLocation>
        <location evidence="16">Plastid</location>
        <location evidence="16">Chloroplast outer membrane</location>
    </subcellularLocation>
</comment>
<keyword evidence="5" id="KW-0934">Plastid</keyword>
<feature type="domain" description="AIG1-type G" evidence="19">
    <location>
        <begin position="52"/>
        <end position="274"/>
    </location>
</feature>
<evidence type="ECO:0000256" key="16">
    <source>
        <dbReference type="ARBA" id="ARBA00024013"/>
    </source>
</evidence>
<comment type="cofactor">
    <cofactor evidence="1">
        <name>Mg(2+)</name>
        <dbReference type="ChEBI" id="CHEBI:18420"/>
    </cofactor>
</comment>
<proteinExistence type="predicted"/>
<dbReference type="InterPro" id="IPR045058">
    <property type="entry name" value="GIMA/IAN/Toc"/>
</dbReference>
<evidence type="ECO:0000256" key="12">
    <source>
        <dbReference type="ARBA" id="ARBA00022927"/>
    </source>
</evidence>
<feature type="coiled-coil region" evidence="17">
    <location>
        <begin position="322"/>
        <end position="359"/>
    </location>
</feature>
<protein>
    <recommendedName>
        <fullName evidence="19">AIG1-type G domain-containing protein</fullName>
    </recommendedName>
</protein>
<evidence type="ECO:0000313" key="21">
    <source>
        <dbReference type="Proteomes" id="UP000008076"/>
    </source>
</evidence>
<keyword evidence="11" id="KW-0460">Magnesium</keyword>
<name>B0ENG9_ENTDS</name>
<evidence type="ECO:0000256" key="3">
    <source>
        <dbReference type="ARBA" id="ARBA00022448"/>
    </source>
</evidence>
<dbReference type="PANTHER" id="PTHR10903:SF135">
    <property type="entry name" value="TRANSLOCASE OF CHLOROPLAST 120, CHLOROPLASTIC-RELATED"/>
    <property type="match status" value="1"/>
</dbReference>
<gene>
    <name evidence="20" type="ORF">EDI_176320</name>
</gene>
<evidence type="ECO:0000256" key="6">
    <source>
        <dbReference type="ARBA" id="ARBA00022692"/>
    </source>
</evidence>
<keyword evidence="8" id="KW-0547">Nucleotide-binding</keyword>
<dbReference type="GO" id="GO:0016787">
    <property type="term" value="F:hydrolase activity"/>
    <property type="evidence" value="ECO:0007669"/>
    <property type="project" value="UniProtKB-KW"/>
</dbReference>
<keyword evidence="3" id="KW-0813">Transport</keyword>
<feature type="transmembrane region" description="Helical" evidence="18">
    <location>
        <begin position="365"/>
        <end position="396"/>
    </location>
</feature>
<keyword evidence="21" id="KW-1185">Reference proteome</keyword>
<evidence type="ECO:0000256" key="13">
    <source>
        <dbReference type="ARBA" id="ARBA00022989"/>
    </source>
</evidence>
<evidence type="ECO:0000256" key="15">
    <source>
        <dbReference type="ARBA" id="ARBA00023136"/>
    </source>
</evidence>
<evidence type="ECO:0000256" key="8">
    <source>
        <dbReference type="ARBA" id="ARBA00022741"/>
    </source>
</evidence>
<dbReference type="SUPFAM" id="SSF52540">
    <property type="entry name" value="P-loop containing nucleoside triphosphate hydrolases"/>
    <property type="match status" value="1"/>
</dbReference>
<keyword evidence="17" id="KW-0175">Coiled coil</keyword>
<dbReference type="Pfam" id="PF04548">
    <property type="entry name" value="AIG1"/>
    <property type="match status" value="1"/>
</dbReference>
<evidence type="ECO:0000256" key="10">
    <source>
        <dbReference type="ARBA" id="ARBA00022805"/>
    </source>
</evidence>
<organism evidence="21">
    <name type="scientific">Entamoeba dispar (strain ATCC PRA-260 / SAW760)</name>
    <dbReference type="NCBI Taxonomy" id="370354"/>
    <lineage>
        <taxon>Eukaryota</taxon>
        <taxon>Amoebozoa</taxon>
        <taxon>Evosea</taxon>
        <taxon>Archamoebae</taxon>
        <taxon>Mastigamoebida</taxon>
        <taxon>Entamoebidae</taxon>
        <taxon>Entamoeba</taxon>
    </lineage>
</organism>
<dbReference type="InterPro" id="IPR027417">
    <property type="entry name" value="P-loop_NTPase"/>
</dbReference>
<evidence type="ECO:0000256" key="11">
    <source>
        <dbReference type="ARBA" id="ARBA00022842"/>
    </source>
</evidence>
<evidence type="ECO:0000256" key="17">
    <source>
        <dbReference type="SAM" id="Coils"/>
    </source>
</evidence>
<evidence type="ECO:0000256" key="9">
    <source>
        <dbReference type="ARBA" id="ARBA00022801"/>
    </source>
</evidence>
<evidence type="ECO:0000256" key="14">
    <source>
        <dbReference type="ARBA" id="ARBA00023134"/>
    </source>
</evidence>
<accession>B0ENG9</accession>